<dbReference type="PANTHER" id="PTHR46191">
    <property type="match status" value="1"/>
</dbReference>
<gene>
    <name evidence="1" type="primary">HDHD3</name>
    <name evidence="1" type="ORF">HK105_207751</name>
</gene>
<dbReference type="SUPFAM" id="SSF56784">
    <property type="entry name" value="HAD-like"/>
    <property type="match status" value="1"/>
</dbReference>
<evidence type="ECO:0000313" key="2">
    <source>
        <dbReference type="Proteomes" id="UP001527925"/>
    </source>
</evidence>
<dbReference type="SFLD" id="SFLDG01129">
    <property type="entry name" value="C1.5:_HAD__Beta-PGM__Phosphata"/>
    <property type="match status" value="1"/>
</dbReference>
<dbReference type="GO" id="GO:0004843">
    <property type="term" value="F:cysteine-type deubiquitinase activity"/>
    <property type="evidence" value="ECO:0007669"/>
    <property type="project" value="UniProtKB-EC"/>
</dbReference>
<dbReference type="Pfam" id="PF00702">
    <property type="entry name" value="Hydrolase"/>
    <property type="match status" value="1"/>
</dbReference>
<dbReference type="PANTHER" id="PTHR46191:SF2">
    <property type="entry name" value="HALOACID DEHALOGENASE-LIKE HYDROLASE DOMAIN-CONTAINING PROTEIN 3"/>
    <property type="match status" value="1"/>
</dbReference>
<comment type="caution">
    <text evidence="1">The sequence shown here is derived from an EMBL/GenBank/DDBJ whole genome shotgun (WGS) entry which is preliminary data.</text>
</comment>
<dbReference type="NCBIfam" id="TIGR01549">
    <property type="entry name" value="HAD-SF-IA-v1"/>
    <property type="match status" value="1"/>
</dbReference>
<evidence type="ECO:0000313" key="1">
    <source>
        <dbReference type="EMBL" id="KAL2912759.1"/>
    </source>
</evidence>
<keyword evidence="2" id="KW-1185">Reference proteome</keyword>
<name>A0ABR4MZS4_9FUNG</name>
<dbReference type="InterPro" id="IPR023214">
    <property type="entry name" value="HAD_sf"/>
</dbReference>
<dbReference type="EMBL" id="JADGIZ020000058">
    <property type="protein sequence ID" value="KAL2912759.1"/>
    <property type="molecule type" value="Genomic_DNA"/>
</dbReference>
<dbReference type="InterPro" id="IPR044924">
    <property type="entry name" value="HAD-SF_hydro_IA_REG-2-like_cap"/>
</dbReference>
<reference evidence="1 2" key="1">
    <citation type="submission" date="2023-09" db="EMBL/GenBank/DDBJ databases">
        <title>Pangenome analysis of Batrachochytrium dendrobatidis and related Chytrids.</title>
        <authorList>
            <person name="Yacoub M.N."/>
            <person name="Stajich J.E."/>
            <person name="James T.Y."/>
        </authorList>
    </citation>
    <scope>NUCLEOTIDE SEQUENCE [LARGE SCALE GENOMIC DNA]</scope>
    <source>
        <strain evidence="1 2">JEL0888</strain>
    </source>
</reference>
<dbReference type="EC" id="3.4.19.12" evidence="1"/>
<dbReference type="InterPro" id="IPR036412">
    <property type="entry name" value="HAD-like_sf"/>
</dbReference>
<dbReference type="InterPro" id="IPR051828">
    <property type="entry name" value="HAD-like_hydrolase_domain"/>
</dbReference>
<protein>
    <submittedName>
        <fullName evidence="1">Haloacid dehalogenase-like hydrolase domain-containing protein 3</fullName>
        <ecNumber evidence="1">3.4.19.12</ecNumber>
    </submittedName>
</protein>
<organism evidence="1 2">
    <name type="scientific">Polyrhizophydium stewartii</name>
    <dbReference type="NCBI Taxonomy" id="2732419"/>
    <lineage>
        <taxon>Eukaryota</taxon>
        <taxon>Fungi</taxon>
        <taxon>Fungi incertae sedis</taxon>
        <taxon>Chytridiomycota</taxon>
        <taxon>Chytridiomycota incertae sedis</taxon>
        <taxon>Chytridiomycetes</taxon>
        <taxon>Rhizophydiales</taxon>
        <taxon>Rhizophydiales incertae sedis</taxon>
        <taxon>Polyrhizophydium</taxon>
    </lineage>
</organism>
<sequence>MPPLIRLVALDAYGTLFRVRQSPGITYAAAARELLQREGTSDAQPASATGRPQPELLAALADRDRASRAFAVAYRRQAAAHPNFGHGSMAPREWWAEVVRATLLQAGCSDRDVDAVFAPLFESVYDRFATADMFDVYADTRRTLDALARRATLAVITNSDARTDAVLAALDLRRHLHHVVCSNDIGVLKPHAAIFTDSLRRAGMHESDAAQALYVGDDVHNDYQGAINAGWNARLLIRRDPADTAPLVVPDGVDPRHVITSLDELVPLLE</sequence>
<dbReference type="SFLD" id="SFLDS00003">
    <property type="entry name" value="Haloacid_Dehalogenase"/>
    <property type="match status" value="1"/>
</dbReference>
<proteinExistence type="predicted"/>
<dbReference type="InterPro" id="IPR006439">
    <property type="entry name" value="HAD-SF_hydro_IA"/>
</dbReference>
<dbReference type="Gene3D" id="3.40.50.1000">
    <property type="entry name" value="HAD superfamily/HAD-like"/>
    <property type="match status" value="1"/>
</dbReference>
<dbReference type="Proteomes" id="UP001527925">
    <property type="component" value="Unassembled WGS sequence"/>
</dbReference>
<accession>A0ABR4MZS4</accession>
<dbReference type="Gene3D" id="1.10.150.720">
    <property type="entry name" value="Haloacid dehalogenase-like hydrolase"/>
    <property type="match status" value="1"/>
</dbReference>